<proteinExistence type="predicted"/>
<accession>A0A6C0CGL4</accession>
<keyword evidence="1" id="KW-0472">Membrane</keyword>
<sequence>MVSCYGISNLTLEGITAAVDLLWLFGWWSVGHFFYWSISNCRDKCVTIEPLGIGFTFVGQVIFFWISRHVLNAFYKRELPGGEDFAKEISTMLGKQQKRKGNK</sequence>
<evidence type="ECO:0000313" key="2">
    <source>
        <dbReference type="EMBL" id="QHT03397.1"/>
    </source>
</evidence>
<name>A0A6C0CGL4_9ZZZZ</name>
<protein>
    <submittedName>
        <fullName evidence="2">Uncharacterized protein</fullName>
    </submittedName>
</protein>
<organism evidence="2">
    <name type="scientific">viral metagenome</name>
    <dbReference type="NCBI Taxonomy" id="1070528"/>
    <lineage>
        <taxon>unclassified sequences</taxon>
        <taxon>metagenomes</taxon>
        <taxon>organismal metagenomes</taxon>
    </lineage>
</organism>
<evidence type="ECO:0000256" key="1">
    <source>
        <dbReference type="SAM" id="Phobius"/>
    </source>
</evidence>
<dbReference type="EMBL" id="MN739411">
    <property type="protein sequence ID" value="QHT03397.1"/>
    <property type="molecule type" value="Genomic_DNA"/>
</dbReference>
<dbReference type="AlphaFoldDB" id="A0A6C0CGL4"/>
<reference evidence="2" key="1">
    <citation type="journal article" date="2020" name="Nature">
        <title>Giant virus diversity and host interactions through global metagenomics.</title>
        <authorList>
            <person name="Schulz F."/>
            <person name="Roux S."/>
            <person name="Paez-Espino D."/>
            <person name="Jungbluth S."/>
            <person name="Walsh D.A."/>
            <person name="Denef V.J."/>
            <person name="McMahon K.D."/>
            <person name="Konstantinidis K.T."/>
            <person name="Eloe-Fadrosh E.A."/>
            <person name="Kyrpides N.C."/>
            <person name="Woyke T."/>
        </authorList>
    </citation>
    <scope>NUCLEOTIDE SEQUENCE</scope>
    <source>
        <strain evidence="2">GVMAG-M-3300021079-18</strain>
    </source>
</reference>
<keyword evidence="1" id="KW-1133">Transmembrane helix</keyword>
<keyword evidence="1" id="KW-0812">Transmembrane</keyword>
<feature type="transmembrane region" description="Helical" evidence="1">
    <location>
        <begin position="15"/>
        <end position="36"/>
    </location>
</feature>
<feature type="transmembrane region" description="Helical" evidence="1">
    <location>
        <begin position="48"/>
        <end position="66"/>
    </location>
</feature>